<keyword evidence="1" id="KW-0479">Metal-binding</keyword>
<proteinExistence type="predicted"/>
<dbReference type="InterPro" id="IPR008971">
    <property type="entry name" value="HSP40/DnaJ_pept-bd"/>
</dbReference>
<feature type="compositionally biased region" description="Gly residues" evidence="5">
    <location>
        <begin position="1"/>
        <end position="26"/>
    </location>
</feature>
<dbReference type="AlphaFoldDB" id="A0ABD3N9H3"/>
<keyword evidence="4" id="KW-0862">Zinc</keyword>
<dbReference type="InterPro" id="IPR044713">
    <property type="entry name" value="DNJA1/2-like"/>
</dbReference>
<sequence length="418" mass="45904">MFFGGHPFGGGMPGGMGGSGHGGGPPRGDVDTTKLYETLEVDKSASKKDIRKAYMKLSRTHHPDKGGDEHKFKEISAAYEILSDDDKRAQYDKYGLEGVSGDDVGAAGGEDLFSMFFGGGGRSRRGASSGPRKGPSVNHPLKVSLEDLYNGKTVKLAVNRKVIQGTPTECTRCKGQGAILEVRQLGPGMITQMQRTCDACNGQAQQCQYKSERKVLEVHVEKGMREGDRITFSGMSDEVPKMEPGDINFIIQEKDHDLFKRKGADLLVVKEVSLNQALCGFSWKIQHLDGRELVIKSRPGEVIKPEMNTKEALPFVKMLPDEGMPSKGNPFVRGNLYVMFRVKFPEDNELPTEVVEAIRKLLPEPDVPEEYDPMEVEEVHLNPADLRLFGKGGAHVSSNEAHDEDEDGGARPVQCQQS</sequence>
<dbReference type="InterPro" id="IPR036410">
    <property type="entry name" value="HSP_DnaJ_Cys-rich_dom_sf"/>
</dbReference>
<dbReference type="CDD" id="cd10747">
    <property type="entry name" value="DnaJ_C"/>
    <property type="match status" value="1"/>
</dbReference>
<comment type="caution">
    <text evidence="7">The sequence shown here is derived from an EMBL/GenBank/DDBJ whole genome shotgun (WGS) entry which is preliminary data.</text>
</comment>
<evidence type="ECO:0000256" key="3">
    <source>
        <dbReference type="ARBA" id="ARBA00022771"/>
    </source>
</evidence>
<dbReference type="Gene3D" id="2.60.260.20">
    <property type="entry name" value="Urease metallochaperone UreE, N-terminal domain"/>
    <property type="match status" value="2"/>
</dbReference>
<dbReference type="InterPro" id="IPR002939">
    <property type="entry name" value="DnaJ_C"/>
</dbReference>
<reference evidence="7 8" key="1">
    <citation type="submission" date="2024-10" db="EMBL/GenBank/DDBJ databases">
        <title>Updated reference genomes for cyclostephanoid diatoms.</title>
        <authorList>
            <person name="Roberts W.R."/>
            <person name="Alverson A.J."/>
        </authorList>
    </citation>
    <scope>NUCLEOTIDE SEQUENCE [LARGE SCALE GENOMIC DNA]</scope>
    <source>
        <strain evidence="7 8">AJA232-27</strain>
    </source>
</reference>
<organism evidence="7 8">
    <name type="scientific">Discostella pseudostelligera</name>
    <dbReference type="NCBI Taxonomy" id="259834"/>
    <lineage>
        <taxon>Eukaryota</taxon>
        <taxon>Sar</taxon>
        <taxon>Stramenopiles</taxon>
        <taxon>Ochrophyta</taxon>
        <taxon>Bacillariophyta</taxon>
        <taxon>Coscinodiscophyceae</taxon>
        <taxon>Thalassiosirophycidae</taxon>
        <taxon>Stephanodiscales</taxon>
        <taxon>Stephanodiscaceae</taxon>
        <taxon>Discostella</taxon>
    </lineage>
</organism>
<dbReference type="InterPro" id="IPR018253">
    <property type="entry name" value="DnaJ_domain_CS"/>
</dbReference>
<dbReference type="FunFam" id="2.60.260.20:FF:000003">
    <property type="entry name" value="DnaJ subfamily A member 2"/>
    <property type="match status" value="1"/>
</dbReference>
<dbReference type="SUPFAM" id="SSF46565">
    <property type="entry name" value="Chaperone J-domain"/>
    <property type="match status" value="1"/>
</dbReference>
<dbReference type="InterPro" id="IPR001305">
    <property type="entry name" value="HSP_DnaJ_Cys-rich_dom"/>
</dbReference>
<dbReference type="Pfam" id="PF00684">
    <property type="entry name" value="DnaJ_CXXCXGXG"/>
    <property type="match status" value="1"/>
</dbReference>
<dbReference type="Proteomes" id="UP001530293">
    <property type="component" value="Unassembled WGS sequence"/>
</dbReference>
<evidence type="ECO:0000256" key="2">
    <source>
        <dbReference type="ARBA" id="ARBA00022737"/>
    </source>
</evidence>
<dbReference type="InterPro" id="IPR001623">
    <property type="entry name" value="DnaJ_domain"/>
</dbReference>
<keyword evidence="2" id="KW-0677">Repeat</keyword>
<accession>A0ABD3N9H3</accession>
<feature type="region of interest" description="Disordered" evidence="5">
    <location>
        <begin position="1"/>
        <end position="33"/>
    </location>
</feature>
<keyword evidence="3" id="KW-0863">Zinc-finger</keyword>
<dbReference type="InterPro" id="IPR036869">
    <property type="entry name" value="J_dom_sf"/>
</dbReference>
<dbReference type="PRINTS" id="PR00625">
    <property type="entry name" value="JDOMAIN"/>
</dbReference>
<evidence type="ECO:0000259" key="6">
    <source>
        <dbReference type="PROSITE" id="PS50076"/>
    </source>
</evidence>
<dbReference type="PANTHER" id="PTHR43888">
    <property type="entry name" value="DNAJ-LIKE-2, ISOFORM A-RELATED"/>
    <property type="match status" value="1"/>
</dbReference>
<dbReference type="SUPFAM" id="SSF57938">
    <property type="entry name" value="DnaJ/Hsp40 cysteine-rich domain"/>
    <property type="match status" value="1"/>
</dbReference>
<dbReference type="Pfam" id="PF00226">
    <property type="entry name" value="DnaJ"/>
    <property type="match status" value="1"/>
</dbReference>
<feature type="compositionally biased region" description="Low complexity" evidence="5">
    <location>
        <begin position="126"/>
        <end position="136"/>
    </location>
</feature>
<dbReference type="CDD" id="cd06257">
    <property type="entry name" value="DnaJ"/>
    <property type="match status" value="1"/>
</dbReference>
<evidence type="ECO:0000256" key="4">
    <source>
        <dbReference type="ARBA" id="ARBA00022833"/>
    </source>
</evidence>
<name>A0ABD3N9H3_9STRA</name>
<dbReference type="CDD" id="cd10719">
    <property type="entry name" value="DnaJ_zf"/>
    <property type="match status" value="1"/>
</dbReference>
<dbReference type="SUPFAM" id="SSF49493">
    <property type="entry name" value="HSP40/DnaJ peptide-binding domain"/>
    <property type="match status" value="2"/>
</dbReference>
<evidence type="ECO:0000256" key="1">
    <source>
        <dbReference type="ARBA" id="ARBA00022723"/>
    </source>
</evidence>
<gene>
    <name evidence="7" type="ORF">ACHAWU_004964</name>
</gene>
<dbReference type="Gene3D" id="1.10.287.110">
    <property type="entry name" value="DnaJ domain"/>
    <property type="match status" value="1"/>
</dbReference>
<dbReference type="Pfam" id="PF01556">
    <property type="entry name" value="DnaJ_C"/>
    <property type="match status" value="1"/>
</dbReference>
<feature type="domain" description="J" evidence="6">
    <location>
        <begin position="34"/>
        <end position="95"/>
    </location>
</feature>
<feature type="region of interest" description="Disordered" evidence="5">
    <location>
        <begin position="390"/>
        <end position="418"/>
    </location>
</feature>
<dbReference type="EMBL" id="JALLBG020000005">
    <property type="protein sequence ID" value="KAL3772719.1"/>
    <property type="molecule type" value="Genomic_DNA"/>
</dbReference>
<dbReference type="PROSITE" id="PS50076">
    <property type="entry name" value="DNAJ_2"/>
    <property type="match status" value="1"/>
</dbReference>
<dbReference type="Gene3D" id="2.10.230.10">
    <property type="entry name" value="Heat shock protein DnaJ, cysteine-rich domain"/>
    <property type="match status" value="1"/>
</dbReference>
<feature type="region of interest" description="Disordered" evidence="5">
    <location>
        <begin position="121"/>
        <end position="140"/>
    </location>
</feature>
<keyword evidence="8" id="KW-1185">Reference proteome</keyword>
<dbReference type="PROSITE" id="PS00636">
    <property type="entry name" value="DNAJ_1"/>
    <property type="match status" value="1"/>
</dbReference>
<evidence type="ECO:0000313" key="7">
    <source>
        <dbReference type="EMBL" id="KAL3772719.1"/>
    </source>
</evidence>
<protein>
    <recommendedName>
        <fullName evidence="6">J domain-containing protein</fullName>
    </recommendedName>
</protein>
<evidence type="ECO:0000256" key="5">
    <source>
        <dbReference type="SAM" id="MobiDB-lite"/>
    </source>
</evidence>
<dbReference type="SMART" id="SM00271">
    <property type="entry name" value="DnaJ"/>
    <property type="match status" value="1"/>
</dbReference>
<dbReference type="GO" id="GO:0008270">
    <property type="term" value="F:zinc ion binding"/>
    <property type="evidence" value="ECO:0007669"/>
    <property type="project" value="UniProtKB-KW"/>
</dbReference>
<evidence type="ECO:0000313" key="8">
    <source>
        <dbReference type="Proteomes" id="UP001530293"/>
    </source>
</evidence>